<evidence type="ECO:0000313" key="1">
    <source>
        <dbReference type="EMBL" id="TKC97204.1"/>
    </source>
</evidence>
<name>A0A4V5PMQ0_9BACT</name>
<gene>
    <name evidence="1" type="ORF">E8A74_44110</name>
</gene>
<proteinExistence type="predicted"/>
<dbReference type="AlphaFoldDB" id="A0A4V5PMQ0"/>
<sequence length="131" mass="14051">MGLPPFARWKEAEPCVDQQATWDQENNKAHGSWGMGLYPTCNGSGQNECLGHGAENVSGCLDGMWAERDQNGCSGCDACNEGYNPDCPNCDFYGQATGDVCGHYVNMSAKYFSKVACGFSAAGGWIAINFQ</sequence>
<accession>A0A4V5PMQ0</accession>
<comment type="caution">
    <text evidence="1">The sequence shown here is derived from an EMBL/GenBank/DDBJ whole genome shotgun (WGS) entry which is preliminary data.</text>
</comment>
<dbReference type="Proteomes" id="UP000309215">
    <property type="component" value="Unassembled WGS sequence"/>
</dbReference>
<dbReference type="OrthoDB" id="9796959at2"/>
<evidence type="ECO:0000313" key="2">
    <source>
        <dbReference type="Proteomes" id="UP000309215"/>
    </source>
</evidence>
<dbReference type="EMBL" id="SSMQ01000081">
    <property type="protein sequence ID" value="TKC97204.1"/>
    <property type="molecule type" value="Genomic_DNA"/>
</dbReference>
<reference evidence="1 2" key="1">
    <citation type="submission" date="2019-04" db="EMBL/GenBank/DDBJ databases">
        <authorList>
            <person name="Li Y."/>
            <person name="Wang J."/>
        </authorList>
    </citation>
    <scope>NUCLEOTIDE SEQUENCE [LARGE SCALE GENOMIC DNA]</scope>
    <source>
        <strain evidence="1 2">DSM 14668</strain>
    </source>
</reference>
<protein>
    <submittedName>
        <fullName evidence="1">Uncharacterized protein</fullName>
    </submittedName>
</protein>
<keyword evidence="2" id="KW-1185">Reference proteome</keyword>
<organism evidence="1 2">
    <name type="scientific">Polyangium fumosum</name>
    <dbReference type="NCBI Taxonomy" id="889272"/>
    <lineage>
        <taxon>Bacteria</taxon>
        <taxon>Pseudomonadati</taxon>
        <taxon>Myxococcota</taxon>
        <taxon>Polyangia</taxon>
        <taxon>Polyangiales</taxon>
        <taxon>Polyangiaceae</taxon>
        <taxon>Polyangium</taxon>
    </lineage>
</organism>